<dbReference type="Pfam" id="PF01728">
    <property type="entry name" value="FtsJ"/>
    <property type="match status" value="1"/>
</dbReference>
<reference evidence="9" key="1">
    <citation type="submission" date="2022-03" db="EMBL/GenBank/DDBJ databases">
        <authorList>
            <person name="Martin C."/>
        </authorList>
    </citation>
    <scope>NUCLEOTIDE SEQUENCE</scope>
</reference>
<organism evidence="9 10">
    <name type="scientific">Owenia fusiformis</name>
    <name type="common">Polychaete worm</name>
    <dbReference type="NCBI Taxonomy" id="6347"/>
    <lineage>
        <taxon>Eukaryota</taxon>
        <taxon>Metazoa</taxon>
        <taxon>Spiralia</taxon>
        <taxon>Lophotrochozoa</taxon>
        <taxon>Annelida</taxon>
        <taxon>Polychaeta</taxon>
        <taxon>Sedentaria</taxon>
        <taxon>Canalipalpata</taxon>
        <taxon>Sabellida</taxon>
        <taxon>Oweniida</taxon>
        <taxon>Oweniidae</taxon>
        <taxon>Owenia</taxon>
    </lineage>
</organism>
<feature type="binding site" evidence="7">
    <location>
        <position position="253"/>
    </location>
    <ligand>
        <name>S-adenosyl-L-methionine</name>
        <dbReference type="ChEBI" id="CHEBI:59789"/>
    </ligand>
</feature>
<dbReference type="PANTHER" id="PTHR16121:SF2">
    <property type="entry name" value="CAP-SPECIFIC MRNA (NUCLEOSIDE-2'-O-)-METHYLTRANSFERASE 2"/>
    <property type="match status" value="1"/>
</dbReference>
<protein>
    <recommendedName>
        <fullName evidence="2">Cap-specific mRNA (nucleoside-2'-O-)-methyltransferase 2</fullName>
        <ecNumber evidence="1">2.1.1.296</ecNumber>
    </recommendedName>
</protein>
<gene>
    <name evidence="9" type="ORF">OFUS_LOCUS12674</name>
</gene>
<evidence type="ECO:0000259" key="8">
    <source>
        <dbReference type="PROSITE" id="PS51614"/>
    </source>
</evidence>
<dbReference type="OrthoDB" id="429597at2759"/>
<dbReference type="Gene3D" id="3.40.50.12760">
    <property type="match status" value="2"/>
</dbReference>
<accession>A0A8S4NYF7</accession>
<feature type="binding site" evidence="7">
    <location>
        <position position="161"/>
    </location>
    <ligand>
        <name>S-adenosyl-L-methionine</name>
        <dbReference type="ChEBI" id="CHEBI:59789"/>
    </ligand>
</feature>
<evidence type="ECO:0000256" key="7">
    <source>
        <dbReference type="PROSITE-ProRule" id="PRU00946"/>
    </source>
</evidence>
<keyword evidence="5 7" id="KW-0949">S-adenosyl-L-methionine</keyword>
<dbReference type="PROSITE" id="PS51614">
    <property type="entry name" value="SAM_MT_ADRIFT"/>
    <property type="match status" value="1"/>
</dbReference>
<dbReference type="InterPro" id="IPR002877">
    <property type="entry name" value="RNA_MeTrfase_FtsJ_dom"/>
</dbReference>
<evidence type="ECO:0000256" key="5">
    <source>
        <dbReference type="ARBA" id="ARBA00022691"/>
    </source>
</evidence>
<evidence type="ECO:0000256" key="6">
    <source>
        <dbReference type="ARBA" id="ARBA00049477"/>
    </source>
</evidence>
<dbReference type="GO" id="GO:0005737">
    <property type="term" value="C:cytoplasm"/>
    <property type="evidence" value="ECO:0007669"/>
    <property type="project" value="TreeGrafter"/>
</dbReference>
<keyword evidence="3 7" id="KW-0489">Methyltransferase</keyword>
<keyword evidence="4 7" id="KW-0808">Transferase</keyword>
<dbReference type="InterPro" id="IPR025807">
    <property type="entry name" value="Adrift-typ_MeTrfase"/>
</dbReference>
<dbReference type="GO" id="GO:0004483">
    <property type="term" value="F:methyltransferase cap1 activity"/>
    <property type="evidence" value="ECO:0007669"/>
    <property type="project" value="TreeGrafter"/>
</dbReference>
<comment type="catalytic activity">
    <reaction evidence="6">
        <text>a 5'-end (N(7)-methyl 5'-triphosphoguanosine)-(2'-O-methyl-ribonucleoside)-(ribonucleotide) in mRNA + S-adenosyl-L-methionine = a 5'-end (N(7)-methyl 5'-triphosphoguanosine)-(2'-O-methyl-ribonucleoside)-(2'-O-methyl-ribonucleotide) in mRNA + S-adenosyl-L-homocysteine + H(+)</text>
        <dbReference type="Rhea" id="RHEA:67024"/>
        <dbReference type="Rhea" id="RHEA-COMP:17169"/>
        <dbReference type="Rhea" id="RHEA-COMP:17170"/>
        <dbReference type="ChEBI" id="CHEBI:15378"/>
        <dbReference type="ChEBI" id="CHEBI:57856"/>
        <dbReference type="ChEBI" id="CHEBI:59789"/>
        <dbReference type="ChEBI" id="CHEBI:167612"/>
        <dbReference type="ChEBI" id="CHEBI:167614"/>
        <dbReference type="EC" id="2.1.1.296"/>
    </reaction>
</comment>
<comment type="caution">
    <text evidence="9">The sequence shown here is derived from an EMBL/GenBank/DDBJ whole genome shotgun (WGS) entry which is preliminary data.</text>
</comment>
<feature type="domain" description="Adrift-type SAM-dependent 2'-O-MTase" evidence="8">
    <location>
        <begin position="125"/>
        <end position="340"/>
    </location>
</feature>
<feature type="active site" description="Proton acceptor" evidence="7">
    <location>
        <position position="293"/>
    </location>
</feature>
<evidence type="ECO:0000256" key="3">
    <source>
        <dbReference type="ARBA" id="ARBA00022603"/>
    </source>
</evidence>
<dbReference type="EC" id="2.1.1.296" evidence="1"/>
<dbReference type="GO" id="GO:0005634">
    <property type="term" value="C:nucleus"/>
    <property type="evidence" value="ECO:0007669"/>
    <property type="project" value="UniProtKB-ARBA"/>
</dbReference>
<dbReference type="GO" id="GO:0120550">
    <property type="term" value="F:methyltransferase cap2 activity"/>
    <property type="evidence" value="ECO:0007669"/>
    <property type="project" value="UniProtKB-EC"/>
</dbReference>
<sequence length="829" mass="95900">MSYSRPWFRRRGGYHRHYQTPRDRESRDPAVELTEEQKAEVDALFDIKYTYERQNAGTSWVLPTVGTMFTKPAWNDPTLQNQKKELNDVKEKLSDQNLPDWNSHTRASNLSGNCMFIVRRYKHPEMCTQAWCKFYEILATFECLVPKEGEFKTLHLCEAPGAFVCALNQFWKTSGDESGLPIKRNLDWTWLASTLNPWYEGTDLGIMIDDDRLLKDTVPNWHFGDDSIGDMMNKKTADSLIKAVDKVTLVTADGSVACQNNPAEQEGTIAPLHFAEVYVALKTLAVGGNFILKMFTLLESSSVNTCYLLNCVFKEVHIMKPVCSKGGNSEIYLVCLDFIGIEKKYLDKMATHFGPKPLKNAMFRKDQIPSTFLLQHIKLCKSIIDRQIASINRNLELHGNMTPEMRAVIGQQKYICGTKFMDKFKIQHLAFEEKVVHLPFVRKRRAEMDIQEPPKSRRRFMDGTFKERMEFLAIPWKERVWKMKTFNIQNITNTNWLQSMGPLEPERMTDWKPCLGKKYTKLMNSRFCTNTILEQFNEVWGNMNKSGIKFGVPQKDSQEVMNILRCHLDNWDEELNMIDISRKKQDILSQLKKDDPTNVKVHTIQEVEMNKDQGKRYTAFADLKPTEFDLVASEYAAKPELLSHIIKALKALKSGDMLVFRIHHCLSRFTAACVYILYRCFQKIALHQFLTDNILPKHMFLVGTGFRGVTPEILSYLTKVHSELHQHAKEENGDLLEFIPTKDILSVEEFRNYITQVNDYVLKQRINWLIRYEQSLAPAPPADYKPPPNPVAAAVAFDHDSIDICDCAVKHEHVKQRSATCLNRLMWIQ</sequence>
<proteinExistence type="predicted"/>
<keyword evidence="10" id="KW-1185">Reference proteome</keyword>
<dbReference type="AlphaFoldDB" id="A0A8S4NYF7"/>
<name>A0A8S4NYF7_OWEFU</name>
<evidence type="ECO:0000256" key="2">
    <source>
        <dbReference type="ARBA" id="ARBA00021134"/>
    </source>
</evidence>
<dbReference type="GO" id="GO:0032259">
    <property type="term" value="P:methylation"/>
    <property type="evidence" value="ECO:0007669"/>
    <property type="project" value="UniProtKB-KW"/>
</dbReference>
<dbReference type="PANTHER" id="PTHR16121">
    <property type="entry name" value="CAP-SPECIFIC MRNA (NUCLEOSIDE-2'-O-)-METHYLTRANSFERASE 1-RELATED"/>
    <property type="match status" value="1"/>
</dbReference>
<dbReference type="InterPro" id="IPR050851">
    <property type="entry name" value="mRNA_Cap_2O-Ribose_MeTrfase"/>
</dbReference>
<dbReference type="Proteomes" id="UP000749559">
    <property type="component" value="Unassembled WGS sequence"/>
</dbReference>
<evidence type="ECO:0000313" key="10">
    <source>
        <dbReference type="Proteomes" id="UP000749559"/>
    </source>
</evidence>
<dbReference type="InterPro" id="IPR029063">
    <property type="entry name" value="SAM-dependent_MTases_sf"/>
</dbReference>
<evidence type="ECO:0000313" key="9">
    <source>
        <dbReference type="EMBL" id="CAH1786863.1"/>
    </source>
</evidence>
<evidence type="ECO:0000256" key="1">
    <source>
        <dbReference type="ARBA" id="ARBA00012770"/>
    </source>
</evidence>
<dbReference type="SUPFAM" id="SSF53335">
    <property type="entry name" value="S-adenosyl-L-methionine-dependent methyltransferases"/>
    <property type="match status" value="1"/>
</dbReference>
<feature type="binding site" evidence="7">
    <location>
        <position position="188"/>
    </location>
    <ligand>
        <name>S-adenosyl-L-methionine</name>
        <dbReference type="ChEBI" id="CHEBI:59789"/>
    </ligand>
</feature>
<dbReference type="GO" id="GO:0006370">
    <property type="term" value="P:7-methylguanosine mRNA capping"/>
    <property type="evidence" value="ECO:0007669"/>
    <property type="project" value="TreeGrafter"/>
</dbReference>
<evidence type="ECO:0000256" key="4">
    <source>
        <dbReference type="ARBA" id="ARBA00022679"/>
    </source>
</evidence>
<dbReference type="EMBL" id="CAIIXF020000006">
    <property type="protein sequence ID" value="CAH1786863.1"/>
    <property type="molecule type" value="Genomic_DNA"/>
</dbReference>